<name>A0A2U2H8U0_9BURK</name>
<accession>A0A2U2H8U0</accession>
<dbReference type="SUPFAM" id="SSF160631">
    <property type="entry name" value="SMI1/KNR4-like"/>
    <property type="match status" value="1"/>
</dbReference>
<organism evidence="1 2">
    <name type="scientific">Massilia glaciei</name>
    <dbReference type="NCBI Taxonomy" id="1524097"/>
    <lineage>
        <taxon>Bacteria</taxon>
        <taxon>Pseudomonadati</taxon>
        <taxon>Pseudomonadota</taxon>
        <taxon>Betaproteobacteria</taxon>
        <taxon>Burkholderiales</taxon>
        <taxon>Oxalobacteraceae</taxon>
        <taxon>Telluria group</taxon>
        <taxon>Massilia</taxon>
    </lineage>
</organism>
<sequence>MPWFPIVADHIDAVEAQLGIALPQTYKGVLLEPRVAAILSDRLLGAFEPDYSMADFAGMTRVLRDAHPEFPRDAVVAFCGQFEQGVVRLDWGYWRFWLPEKNHPERLGDTLFCWNLVKRKKNRDASTLEWLTSYVQIVDGDDSTLLHELGYAAPMPVPELPMVNPLPCPADLLAQLSLRGPALAGQLCDLADSWLPCAQMKVQGNCLCPRDLGQEPSTRAGESVKVGPGVYEVSVRLCQSGMGEWPIVHSVRVLLKDAAVDERTAAFTVDVDMAAVCVFDRQALLRQVPVDGRDDALSAMSDIAEKPCLAVIGKNAQALIVASGDGTYPVFRLAAAGVGVGLEIVFVAGD</sequence>
<dbReference type="AlphaFoldDB" id="A0A2U2H8U0"/>
<reference evidence="1 2" key="1">
    <citation type="submission" date="2018-04" db="EMBL/GenBank/DDBJ databases">
        <title>Massilia violaceinigra sp. nov., a novel purple-pigmented bacterium isolated from Tianshan glacier, Xinjiang, China.</title>
        <authorList>
            <person name="Wang H."/>
        </authorList>
    </citation>
    <scope>NUCLEOTIDE SEQUENCE [LARGE SCALE GENOMIC DNA]</scope>
    <source>
        <strain evidence="1 2">B448-2</strain>
    </source>
</reference>
<proteinExistence type="predicted"/>
<dbReference type="InterPro" id="IPR037883">
    <property type="entry name" value="Knr4/Smi1-like_sf"/>
</dbReference>
<comment type="caution">
    <text evidence="1">The sequence shown here is derived from an EMBL/GenBank/DDBJ whole genome shotgun (WGS) entry which is preliminary data.</text>
</comment>
<evidence type="ECO:0000313" key="2">
    <source>
        <dbReference type="Proteomes" id="UP000241421"/>
    </source>
</evidence>
<dbReference type="EMBL" id="PXWF02000346">
    <property type="protein sequence ID" value="PWF39030.1"/>
    <property type="molecule type" value="Genomic_DNA"/>
</dbReference>
<keyword evidence="2" id="KW-1185">Reference proteome</keyword>
<evidence type="ECO:0008006" key="3">
    <source>
        <dbReference type="Google" id="ProtNLM"/>
    </source>
</evidence>
<dbReference type="Proteomes" id="UP000241421">
    <property type="component" value="Unassembled WGS sequence"/>
</dbReference>
<evidence type="ECO:0000313" key="1">
    <source>
        <dbReference type="EMBL" id="PWF39030.1"/>
    </source>
</evidence>
<dbReference type="RefSeq" id="WP_106760527.1">
    <property type="nucleotide sequence ID" value="NZ_PXWF02000346.1"/>
</dbReference>
<protein>
    <recommendedName>
        <fullName evidence="3">SMI1/KNR4 family protein</fullName>
    </recommendedName>
</protein>
<gene>
    <name evidence="1" type="ORF">C7C56_027570</name>
</gene>